<comment type="similarity">
    <text evidence="1 5">Belongs to the peptidase S8 family.</text>
</comment>
<dbReference type="PANTHER" id="PTHR43806:SF11">
    <property type="entry name" value="CEREVISIN-RELATED"/>
    <property type="match status" value="1"/>
</dbReference>
<dbReference type="PANTHER" id="PTHR43806">
    <property type="entry name" value="PEPTIDASE S8"/>
    <property type="match status" value="1"/>
</dbReference>
<dbReference type="PROSITE" id="PS51892">
    <property type="entry name" value="SUBTILASE"/>
    <property type="match status" value="1"/>
</dbReference>
<organism evidence="8 9">
    <name type="scientific">Longivirga aurantiaca</name>
    <dbReference type="NCBI Taxonomy" id="1837743"/>
    <lineage>
        <taxon>Bacteria</taxon>
        <taxon>Bacillati</taxon>
        <taxon>Actinomycetota</taxon>
        <taxon>Actinomycetes</taxon>
        <taxon>Sporichthyales</taxon>
        <taxon>Sporichthyaceae</taxon>
        <taxon>Longivirga</taxon>
    </lineage>
</organism>
<dbReference type="SUPFAM" id="SSF52743">
    <property type="entry name" value="Subtilisin-like"/>
    <property type="match status" value="1"/>
</dbReference>
<feature type="domain" description="Peptidase S8/S53" evidence="7">
    <location>
        <begin position="151"/>
        <end position="393"/>
    </location>
</feature>
<feature type="compositionally biased region" description="Basic and acidic residues" evidence="6">
    <location>
        <begin position="1"/>
        <end position="17"/>
    </location>
</feature>
<keyword evidence="2 5" id="KW-0645">Protease</keyword>
<keyword evidence="3 5" id="KW-0378">Hydrolase</keyword>
<dbReference type="InterPro" id="IPR023828">
    <property type="entry name" value="Peptidase_S8_Ser-AS"/>
</dbReference>
<gene>
    <name evidence="8" type="ORF">ACFQGU_06155</name>
</gene>
<evidence type="ECO:0000313" key="8">
    <source>
        <dbReference type="EMBL" id="MFC6237452.1"/>
    </source>
</evidence>
<dbReference type="EMBL" id="JBHSTI010000008">
    <property type="protein sequence ID" value="MFC6237452.1"/>
    <property type="molecule type" value="Genomic_DNA"/>
</dbReference>
<dbReference type="InterPro" id="IPR000209">
    <property type="entry name" value="Peptidase_S8/S53_dom"/>
</dbReference>
<feature type="region of interest" description="Disordered" evidence="6">
    <location>
        <begin position="1"/>
        <end position="20"/>
    </location>
</feature>
<comment type="caution">
    <text evidence="8">The sequence shown here is derived from an EMBL/GenBank/DDBJ whole genome shotgun (WGS) entry which is preliminary data.</text>
</comment>
<accession>A0ABW1SYG2</accession>
<evidence type="ECO:0000256" key="6">
    <source>
        <dbReference type="SAM" id="MobiDB-lite"/>
    </source>
</evidence>
<name>A0ABW1SYG2_9ACTN</name>
<evidence type="ECO:0000256" key="4">
    <source>
        <dbReference type="ARBA" id="ARBA00022825"/>
    </source>
</evidence>
<dbReference type="Proteomes" id="UP001596138">
    <property type="component" value="Unassembled WGS sequence"/>
</dbReference>
<dbReference type="PROSITE" id="PS00138">
    <property type="entry name" value="SUBTILASE_SER"/>
    <property type="match status" value="1"/>
</dbReference>
<evidence type="ECO:0000313" key="9">
    <source>
        <dbReference type="Proteomes" id="UP001596138"/>
    </source>
</evidence>
<feature type="active site" description="Charge relay system" evidence="5">
    <location>
        <position position="364"/>
    </location>
</feature>
<proteinExistence type="inferred from homology"/>
<dbReference type="InterPro" id="IPR036852">
    <property type="entry name" value="Peptidase_S8/S53_dom_sf"/>
</dbReference>
<dbReference type="Gene3D" id="3.40.50.200">
    <property type="entry name" value="Peptidase S8/S53 domain"/>
    <property type="match status" value="1"/>
</dbReference>
<feature type="active site" description="Charge relay system" evidence="5">
    <location>
        <position position="156"/>
    </location>
</feature>
<keyword evidence="9" id="KW-1185">Reference proteome</keyword>
<dbReference type="InterPro" id="IPR050131">
    <property type="entry name" value="Peptidase_S8_subtilisin-like"/>
</dbReference>
<protein>
    <submittedName>
        <fullName evidence="8">S8 family serine peptidase</fullName>
    </submittedName>
</protein>
<evidence type="ECO:0000256" key="1">
    <source>
        <dbReference type="ARBA" id="ARBA00011073"/>
    </source>
</evidence>
<evidence type="ECO:0000256" key="5">
    <source>
        <dbReference type="PROSITE-ProRule" id="PRU01240"/>
    </source>
</evidence>
<feature type="active site" description="Charge relay system" evidence="5">
    <location>
        <position position="198"/>
    </location>
</feature>
<dbReference type="RefSeq" id="WP_386764761.1">
    <property type="nucleotide sequence ID" value="NZ_JBHSTI010000008.1"/>
</dbReference>
<dbReference type="Pfam" id="PF00082">
    <property type="entry name" value="Peptidase_S8"/>
    <property type="match status" value="1"/>
</dbReference>
<keyword evidence="4 5" id="KW-0720">Serine protease</keyword>
<sequence>MTDYWREARDARTDDPNRPGFRISHVETDDGGFLFVPDELLVSGAAADLLPVLQGPEYIELTDTSPGLSATTVRWFSYGGPVPLLDHVAALQADARGAAPAAGVDPDACRVTPHYVMSGEPWIYKGGPFDQVRPAEPWSSGPLPVPLSAPHVAVLDTGIPIETPGGGMARLRVDPEEDVDRLWPPGQDGPSFGAEAGHGAFIAGLVNRMTSSQAGIVALRVLDTDGYGTEVMVVDGLHRLRAAHPTIGVINLSLGTRTDGLAPIGLTEAIEAWPTSTVFVAAAGNCGVTDLPYWPAAIGRVVAVAAIGWNGGSPEPAPFSNTGDWVDLCTDGVSVLSIHSFGRVPIDSASFDLIEGWVRWSGTSFAAPIVAAEIARRMVERNIGAGAALRSLLADLPDASAVSPALRGFGRLYDPRQSVGIDPTSP</sequence>
<evidence type="ECO:0000256" key="3">
    <source>
        <dbReference type="ARBA" id="ARBA00022801"/>
    </source>
</evidence>
<reference evidence="9" key="1">
    <citation type="journal article" date="2019" name="Int. J. Syst. Evol. Microbiol.">
        <title>The Global Catalogue of Microorganisms (GCM) 10K type strain sequencing project: providing services to taxonomists for standard genome sequencing and annotation.</title>
        <authorList>
            <consortium name="The Broad Institute Genomics Platform"/>
            <consortium name="The Broad Institute Genome Sequencing Center for Infectious Disease"/>
            <person name="Wu L."/>
            <person name="Ma J."/>
        </authorList>
    </citation>
    <scope>NUCLEOTIDE SEQUENCE [LARGE SCALE GENOMIC DNA]</scope>
    <source>
        <strain evidence="9">CGMCC 4.7317</strain>
    </source>
</reference>
<evidence type="ECO:0000256" key="2">
    <source>
        <dbReference type="ARBA" id="ARBA00022670"/>
    </source>
</evidence>
<evidence type="ECO:0000259" key="7">
    <source>
        <dbReference type="Pfam" id="PF00082"/>
    </source>
</evidence>